<keyword evidence="2" id="KW-1133">Transmembrane helix</keyword>
<feature type="transmembrane region" description="Helical" evidence="2">
    <location>
        <begin position="388"/>
        <end position="417"/>
    </location>
</feature>
<dbReference type="EMBL" id="JBHTLR010000017">
    <property type="protein sequence ID" value="MFD1217587.1"/>
    <property type="molecule type" value="Genomic_DNA"/>
</dbReference>
<feature type="transmembrane region" description="Helical" evidence="2">
    <location>
        <begin position="258"/>
        <end position="278"/>
    </location>
</feature>
<reference evidence="4" key="1">
    <citation type="journal article" date="2019" name="Int. J. Syst. Evol. Microbiol.">
        <title>The Global Catalogue of Microorganisms (GCM) 10K type strain sequencing project: providing services to taxonomists for standard genome sequencing and annotation.</title>
        <authorList>
            <consortium name="The Broad Institute Genomics Platform"/>
            <consortium name="The Broad Institute Genome Sequencing Center for Infectious Disease"/>
            <person name="Wu L."/>
            <person name="Ma J."/>
        </authorList>
    </citation>
    <scope>NUCLEOTIDE SEQUENCE [LARGE SCALE GENOMIC DNA]</scope>
    <source>
        <strain evidence="4">CCUG 54356</strain>
    </source>
</reference>
<evidence type="ECO:0000313" key="3">
    <source>
        <dbReference type="EMBL" id="MFD1217587.1"/>
    </source>
</evidence>
<dbReference type="Proteomes" id="UP001597264">
    <property type="component" value="Unassembled WGS sequence"/>
</dbReference>
<feature type="compositionally biased region" description="Polar residues" evidence="1">
    <location>
        <begin position="428"/>
        <end position="447"/>
    </location>
</feature>
<dbReference type="InterPro" id="IPR001193">
    <property type="entry name" value="MBTPS2"/>
</dbReference>
<evidence type="ECO:0008006" key="5">
    <source>
        <dbReference type="Google" id="ProtNLM"/>
    </source>
</evidence>
<keyword evidence="4" id="KW-1185">Reference proteome</keyword>
<protein>
    <recommendedName>
        <fullName evidence="5">Peptide zinc metalloprotease protein</fullName>
    </recommendedName>
</protein>
<dbReference type="RefSeq" id="WP_230436026.1">
    <property type="nucleotide sequence ID" value="NZ_CP087715.1"/>
</dbReference>
<sequence length="752" mass="83997">MQPQCSATTTEPPDTRTSDIEERALPPLRSDLQFHPVRESEGNTTWMLYDPLRGQYLELGELELLVLHYWHFRSPQAIANRIARDHGCAISAEEVEAVARFVKDNELLQSSSKEIERKLASINLQQQRLQTLQKTVFWRRPLFIPNLSSYLLRPLARCTAYPAFYAFLGLVAIASALSIGQHWPEFLAYFSASWNAAGAVTFFLCYLLLSLFHELGHASVARLYGVRANSIGVGLIALFPIMFSEITDAWRLPRRARLHISAGGVLFEATLGVAAAATWCLLDDGSMRSLAFYLFTTSLITTLLINANPLMKFDGYYLLSDFTGEKNLQQTATSTLRQWAWGVLVRQPTPPTNRRQKLLILFGIAGLLYRISVFMLISYAAYQLLFKAAGVLILLICVGLLLVVPSVRETLAFINFLKEQDKRPIMRKNSNQRPSPGSENETVESNGMSPLQKVTNYLRLLNPKFLGALTVLTALLLIPLPWPVQLPASTFFADSQKVMAPAGAVLESLDLKPDSEIRTGAVIARLQDPELDYRIARTEEELQLLQRRQDSDGFAESLDALDGVYLQDLLSKQQLLRTLHTEKQQLEIIAKVSGHVDWILPGLHSGQYLDLNQPFITIVDRTTLRGRAYGRSQQITRLTPRENNPMYGRLFLDGGWQPVAVTVSSVDQIASRKIQDPALASDYGGPLQTLPDDPERSAEALHLVNFSIANDGEKMLSTAQRTGHLVLFGEPVSLLKLLTDRIAGVVIRESGV</sequence>
<feature type="transmembrane region" description="Helical" evidence="2">
    <location>
        <begin position="290"/>
        <end position="307"/>
    </location>
</feature>
<proteinExistence type="predicted"/>
<name>A0ABW3U9N2_9GAMM</name>
<comment type="caution">
    <text evidence="3">The sequence shown here is derived from an EMBL/GenBank/DDBJ whole genome shotgun (WGS) entry which is preliminary data.</text>
</comment>
<gene>
    <name evidence="3" type="ORF">ACFQ2X_13310</name>
</gene>
<feature type="transmembrane region" description="Helical" evidence="2">
    <location>
        <begin position="224"/>
        <end position="246"/>
    </location>
</feature>
<organism evidence="3 4">
    <name type="scientific">Microbulbifer celer</name>
    <dbReference type="NCBI Taxonomy" id="435905"/>
    <lineage>
        <taxon>Bacteria</taxon>
        <taxon>Pseudomonadati</taxon>
        <taxon>Pseudomonadota</taxon>
        <taxon>Gammaproteobacteria</taxon>
        <taxon>Cellvibrionales</taxon>
        <taxon>Microbulbiferaceae</taxon>
        <taxon>Microbulbifer</taxon>
    </lineage>
</organism>
<feature type="transmembrane region" description="Helical" evidence="2">
    <location>
        <begin position="186"/>
        <end position="212"/>
    </location>
</feature>
<accession>A0ABW3U9N2</accession>
<dbReference type="PANTHER" id="PTHR13325">
    <property type="entry name" value="PROTEASE M50 MEMBRANE-BOUND TRANSCRIPTION FACTOR SITE 2 PROTEASE"/>
    <property type="match status" value="1"/>
</dbReference>
<feature type="transmembrane region" description="Helical" evidence="2">
    <location>
        <begin position="160"/>
        <end position="179"/>
    </location>
</feature>
<keyword evidence="2" id="KW-0812">Transmembrane</keyword>
<evidence type="ECO:0000313" key="4">
    <source>
        <dbReference type="Proteomes" id="UP001597264"/>
    </source>
</evidence>
<evidence type="ECO:0000256" key="2">
    <source>
        <dbReference type="SAM" id="Phobius"/>
    </source>
</evidence>
<evidence type="ECO:0000256" key="1">
    <source>
        <dbReference type="SAM" id="MobiDB-lite"/>
    </source>
</evidence>
<dbReference type="PANTHER" id="PTHR13325:SF3">
    <property type="entry name" value="MEMBRANE-BOUND TRANSCRIPTION FACTOR SITE-2 PROTEASE"/>
    <property type="match status" value="1"/>
</dbReference>
<feature type="region of interest" description="Disordered" evidence="1">
    <location>
        <begin position="425"/>
        <end position="447"/>
    </location>
</feature>
<keyword evidence="2" id="KW-0472">Membrane</keyword>
<feature type="transmembrane region" description="Helical" evidence="2">
    <location>
        <begin position="358"/>
        <end position="382"/>
    </location>
</feature>